<organism evidence="2 4">
    <name type="scientific">Paenibacillus larvae subsp. larvae</name>
    <dbReference type="NCBI Taxonomy" id="147375"/>
    <lineage>
        <taxon>Bacteria</taxon>
        <taxon>Bacillati</taxon>
        <taxon>Bacillota</taxon>
        <taxon>Bacilli</taxon>
        <taxon>Bacillales</taxon>
        <taxon>Paenibacillaceae</taxon>
        <taxon>Paenibacillus</taxon>
    </lineage>
</organism>
<dbReference type="EC" id="4.1.1.44" evidence="2"/>
<dbReference type="Pfam" id="PF02627">
    <property type="entry name" value="CMD"/>
    <property type="match status" value="1"/>
</dbReference>
<evidence type="ECO:0000259" key="1">
    <source>
        <dbReference type="Pfam" id="PF02627"/>
    </source>
</evidence>
<feature type="domain" description="Carboxymuconolactone decarboxylase-like" evidence="1">
    <location>
        <begin position="26"/>
        <end position="103"/>
    </location>
</feature>
<dbReference type="AlphaFoldDB" id="A0A2L1TYD7"/>
<evidence type="ECO:0000313" key="3">
    <source>
        <dbReference type="EMBL" id="QHZ50755.1"/>
    </source>
</evidence>
<dbReference type="GO" id="GO:0047575">
    <property type="term" value="F:4-carboxymuconolactone decarboxylase activity"/>
    <property type="evidence" value="ECO:0007669"/>
    <property type="project" value="UniProtKB-EC"/>
</dbReference>
<evidence type="ECO:0000313" key="2">
    <source>
        <dbReference type="EMBL" id="AVF25682.1"/>
    </source>
</evidence>
<dbReference type="STRING" id="147375.BXP28_00770"/>
<dbReference type="GO" id="GO:0051920">
    <property type="term" value="F:peroxiredoxin activity"/>
    <property type="evidence" value="ECO:0007669"/>
    <property type="project" value="InterPro"/>
</dbReference>
<accession>A0A2L1TYD7</accession>
<dbReference type="Proteomes" id="UP000464330">
    <property type="component" value="Chromosome"/>
</dbReference>
<reference evidence="4" key="1">
    <citation type="submission" date="2017-02" db="EMBL/GenBank/DDBJ databases">
        <title>Delineation of Paenibacillus larvae strains originating from foulbrood outbreaks.</title>
        <authorList>
            <person name="Beims H."/>
            <person name="Bunk B."/>
            <person name="Sproeer C."/>
            <person name="Mohr K.I."/>
            <person name="Pradella S."/>
            <person name="Guenther G."/>
            <person name="Rohde M."/>
            <person name="von der Ohe W."/>
            <person name="Steinert M."/>
        </authorList>
    </citation>
    <scope>NUCLEOTIDE SEQUENCE [LARGE SCALE GENOMIC DNA]</scope>
    <source>
        <strain evidence="4">Eric_III</strain>
    </source>
</reference>
<dbReference type="EMBL" id="CP019717">
    <property type="protein sequence ID" value="QHZ50755.1"/>
    <property type="molecule type" value="Genomic_DNA"/>
</dbReference>
<dbReference type="PANTHER" id="PTHR33930:SF2">
    <property type="entry name" value="BLR3452 PROTEIN"/>
    <property type="match status" value="1"/>
</dbReference>
<evidence type="ECO:0000313" key="4">
    <source>
        <dbReference type="Proteomes" id="UP000239833"/>
    </source>
</evidence>
<dbReference type="Gene3D" id="1.20.1290.10">
    <property type="entry name" value="AhpD-like"/>
    <property type="match status" value="1"/>
</dbReference>
<dbReference type="EMBL" id="CP019655">
    <property type="protein sequence ID" value="AVF25682.1"/>
    <property type="molecule type" value="Genomic_DNA"/>
</dbReference>
<reference evidence="2 5" key="2">
    <citation type="journal article" date="2020" name="Int. J. Med. Microbiol.">
        <title>Discovery of Paenibacillus larvae ERIC V: Phenotypic and genomic comparison to genotypes ERIC I-IV reveal different inventories of virulence factors which correlate with epidemiological prevalences of American Foulbrood.</title>
        <authorList>
            <person name="Beims H."/>
            <person name="Bunk B."/>
            <person name="Erler S."/>
            <person name="Mohr K.I."/>
            <person name="Sproer C."/>
            <person name="Pradella S."/>
            <person name="Gunther G."/>
            <person name="Rohde M."/>
            <person name="von der Ohe W."/>
            <person name="Steinert M."/>
        </authorList>
    </citation>
    <scope>NUCLEOTIDE SEQUENCE</scope>
    <source>
        <strain evidence="2">Eric_III</strain>
        <strain evidence="3">Eric_V</strain>
    </source>
</reference>
<dbReference type="Proteomes" id="UP000239833">
    <property type="component" value="Chromosome"/>
</dbReference>
<evidence type="ECO:0000313" key="5">
    <source>
        <dbReference type="Proteomes" id="UP000464330"/>
    </source>
</evidence>
<name>A0A2L1TYD7_9BACL</name>
<proteinExistence type="predicted"/>
<dbReference type="SUPFAM" id="SSF69118">
    <property type="entry name" value="AhpD-like"/>
    <property type="match status" value="1"/>
</dbReference>
<sequence length="118" mass="12627">MKMNQNMDAKVDAYKEGMAQMGNELPRVTEAYHAFTGECFADGALNAKQKQLIALGIGLFANNEICTLYHVEEAISSGASDQEIMETAAVAAALGGGHAMSQGVTRLRQALHGKKQIQ</sequence>
<protein>
    <submittedName>
        <fullName evidence="2">Carboxymuconolactone decarboxylase</fullName>
        <ecNumber evidence="2">4.1.1.44</ecNumber>
    </submittedName>
</protein>
<accession>A0A8B6WYK1</accession>
<dbReference type="InterPro" id="IPR029032">
    <property type="entry name" value="AhpD-like"/>
</dbReference>
<dbReference type="PANTHER" id="PTHR33930">
    <property type="entry name" value="ALKYL HYDROPEROXIDE REDUCTASE AHPD"/>
    <property type="match status" value="1"/>
</dbReference>
<accession>A0A6C0QPS1</accession>
<keyword evidence="2" id="KW-0456">Lyase</keyword>
<gene>
    <name evidence="2" type="ORF">ERICIII_01494</name>
    <name evidence="3" type="ORF">ERICV_01597</name>
</gene>
<dbReference type="InterPro" id="IPR003779">
    <property type="entry name" value="CMD-like"/>
</dbReference>